<protein>
    <submittedName>
        <fullName evidence="1">Uncharacterized protein</fullName>
    </submittedName>
</protein>
<dbReference type="RefSeq" id="WP_110940673.1">
    <property type="nucleotide sequence ID" value="NZ_FQZV01000016.1"/>
</dbReference>
<gene>
    <name evidence="1" type="ORF">SAMN02745975_01446</name>
</gene>
<keyword evidence="2" id="KW-1185">Reference proteome</keyword>
<proteinExistence type="predicted"/>
<accession>A0A1M6H5H2</accession>
<evidence type="ECO:0000313" key="1">
    <source>
        <dbReference type="EMBL" id="SHJ17421.1"/>
    </source>
</evidence>
<name>A0A1M6H5H2_9FIRM</name>
<dbReference type="Proteomes" id="UP000184536">
    <property type="component" value="Unassembled WGS sequence"/>
</dbReference>
<organism evidence="1 2">
    <name type="scientific">Geosporobacter subterraneus DSM 17957</name>
    <dbReference type="NCBI Taxonomy" id="1121919"/>
    <lineage>
        <taxon>Bacteria</taxon>
        <taxon>Bacillati</taxon>
        <taxon>Bacillota</taxon>
        <taxon>Clostridia</taxon>
        <taxon>Peptostreptococcales</taxon>
        <taxon>Thermotaleaceae</taxon>
        <taxon>Geosporobacter</taxon>
    </lineage>
</organism>
<reference evidence="2" key="1">
    <citation type="submission" date="2016-11" db="EMBL/GenBank/DDBJ databases">
        <authorList>
            <person name="Varghese N."/>
            <person name="Submissions S."/>
        </authorList>
    </citation>
    <scope>NUCLEOTIDE SEQUENCE [LARGE SCALE GENOMIC DNA]</scope>
    <source>
        <strain evidence="2">DSM 17957</strain>
    </source>
</reference>
<evidence type="ECO:0000313" key="2">
    <source>
        <dbReference type="Proteomes" id="UP000184536"/>
    </source>
</evidence>
<dbReference type="EMBL" id="FQZV01000016">
    <property type="protein sequence ID" value="SHJ17421.1"/>
    <property type="molecule type" value="Genomic_DNA"/>
</dbReference>
<sequence length="106" mass="12411">MSILDKSWHEVLRNAGFDDAVAESLIGFITWHEYEIYPKLGHEINDVLNGYEGRVIARDVISSKYHHQGLLFFDEPLSEELSNRILDTILDYEFREVYDPQNDIHS</sequence>
<dbReference type="AlphaFoldDB" id="A0A1M6H5H2"/>
<dbReference type="OrthoDB" id="1923599at2"/>